<evidence type="ECO:0000256" key="3">
    <source>
        <dbReference type="ARBA" id="ARBA00022801"/>
    </source>
</evidence>
<dbReference type="PANTHER" id="PTHR35795">
    <property type="entry name" value="SLR1885 PROTEIN"/>
    <property type="match status" value="1"/>
</dbReference>
<dbReference type="InterPro" id="IPR034660">
    <property type="entry name" value="DinB/YfiT-like"/>
</dbReference>
<dbReference type="InterPro" id="IPR051094">
    <property type="entry name" value="Diverse_Catalytic_Enzymes"/>
</dbReference>
<sequence>MNLALKAYEISLSGDLMRDIEAFFKLHNDGETLQHTLKVAAEARKVAGLYDVDPAKAEQAGLLHDISNVIPVSSMLETAKQLSIDILEEELKYERILHQKLSRAMAEAIFNITDKDILSAIECHTTLKPDAALLDKVLFISDKISWELPGDHAYLLEIREQVYNRHLDKGVLIYLDSIWEQRSKLKLVHSWLVQAREQLITVQQTIKFIDEELQQTLKDYAPWFDLNSDVLRYTPRTGWSLEQILEHVTLTSHFLLILIRKGKSKAKELALKANLDQALLNYHYNLGELDEIAKHKSFEWIRPEHMEPRGEKTIAEIKDLLEAQINECRAILKEILGGEGVLYKTTMTVNNLGKIDVYQYIYFLCQHAKRHLVQMQGVKEEFDRLNGAK</sequence>
<dbReference type="InterPro" id="IPR024775">
    <property type="entry name" value="DinB-like"/>
</dbReference>
<dbReference type="SUPFAM" id="SSF109854">
    <property type="entry name" value="DinB/YfiT-like putative metalloenzymes"/>
    <property type="match status" value="1"/>
</dbReference>
<proteinExistence type="predicted"/>
<dbReference type="EC" id="3.6.1.41" evidence="5"/>
<dbReference type="Pfam" id="PF12867">
    <property type="entry name" value="DinB_2"/>
    <property type="match status" value="1"/>
</dbReference>
<reference evidence="5" key="1">
    <citation type="submission" date="2023-04" db="EMBL/GenBank/DDBJ databases">
        <title>Comparative genomic analysis of Cohnella hashimotonis sp. nov., isolated from the International Space Station.</title>
        <authorList>
            <person name="Venkateswaran K."/>
            <person name="Simpson A."/>
        </authorList>
    </citation>
    <scope>NUCLEOTIDE SEQUENCE</scope>
    <source>
        <strain evidence="5">F6_2S_P_1</strain>
    </source>
</reference>
<dbReference type="NCBIfam" id="TIGR00488">
    <property type="entry name" value="bis(5'-nucleosyl)-tetraphosphatase (symmetrical) YqeK"/>
    <property type="match status" value="1"/>
</dbReference>
<accession>A0ABT6TJA0</accession>
<evidence type="ECO:0000256" key="1">
    <source>
        <dbReference type="ARBA" id="ARBA00022723"/>
    </source>
</evidence>
<dbReference type="PANTHER" id="PTHR35795:SF1">
    <property type="entry name" value="BIS(5'-NUCLEOSYL)-TETRAPHOSPHATASE, SYMMETRICAL"/>
    <property type="match status" value="1"/>
</dbReference>
<dbReference type="Gene3D" id="1.10.3210.10">
    <property type="entry name" value="Hypothetical protein af1432"/>
    <property type="match status" value="1"/>
</dbReference>
<organism evidence="5 6">
    <name type="scientific">Cohnella hashimotonis</name>
    <dbReference type="NCBI Taxonomy" id="2826895"/>
    <lineage>
        <taxon>Bacteria</taxon>
        <taxon>Bacillati</taxon>
        <taxon>Bacillota</taxon>
        <taxon>Bacilli</taxon>
        <taxon>Bacillales</taxon>
        <taxon>Paenibacillaceae</taxon>
        <taxon>Cohnella</taxon>
    </lineage>
</organism>
<evidence type="ECO:0000313" key="6">
    <source>
        <dbReference type="Proteomes" id="UP001161691"/>
    </source>
</evidence>
<dbReference type="InterPro" id="IPR005249">
    <property type="entry name" value="YqeK"/>
</dbReference>
<evidence type="ECO:0000313" key="5">
    <source>
        <dbReference type="EMBL" id="MDI4646924.1"/>
    </source>
</evidence>
<dbReference type="EMBL" id="JAGRPV010000001">
    <property type="protein sequence ID" value="MDI4646924.1"/>
    <property type="molecule type" value="Genomic_DNA"/>
</dbReference>
<dbReference type="RefSeq" id="WP_282909734.1">
    <property type="nucleotide sequence ID" value="NZ_JAGRPV010000001.1"/>
</dbReference>
<evidence type="ECO:0000256" key="2">
    <source>
        <dbReference type="ARBA" id="ARBA00022741"/>
    </source>
</evidence>
<gene>
    <name evidence="5" type="primary">yqeK</name>
    <name evidence="5" type="ORF">KB449_18255</name>
</gene>
<feature type="domain" description="HD" evidence="4">
    <location>
        <begin position="32"/>
        <end position="147"/>
    </location>
</feature>
<dbReference type="Pfam" id="PF01966">
    <property type="entry name" value="HD"/>
    <property type="match status" value="1"/>
</dbReference>
<evidence type="ECO:0000259" key="4">
    <source>
        <dbReference type="PROSITE" id="PS51831"/>
    </source>
</evidence>
<name>A0ABT6TJA0_9BACL</name>
<dbReference type="PROSITE" id="PS51831">
    <property type="entry name" value="HD"/>
    <property type="match status" value="1"/>
</dbReference>
<protein>
    <submittedName>
        <fullName evidence="5">Bis(5'-nucleosyl)-tetraphosphatase (Symmetrical) YqeK</fullName>
        <ecNumber evidence="5">3.6.1.41</ecNumber>
    </submittedName>
</protein>
<dbReference type="Proteomes" id="UP001161691">
    <property type="component" value="Unassembled WGS sequence"/>
</dbReference>
<dbReference type="SUPFAM" id="SSF109604">
    <property type="entry name" value="HD-domain/PDEase-like"/>
    <property type="match status" value="1"/>
</dbReference>
<keyword evidence="1" id="KW-0479">Metal-binding</keyword>
<keyword evidence="2" id="KW-0547">Nucleotide-binding</keyword>
<keyword evidence="3 5" id="KW-0378">Hydrolase</keyword>
<comment type="caution">
    <text evidence="5">The sequence shown here is derived from an EMBL/GenBank/DDBJ whole genome shotgun (WGS) entry which is preliminary data.</text>
</comment>
<keyword evidence="6" id="KW-1185">Reference proteome</keyword>
<dbReference type="GO" id="GO:0008803">
    <property type="term" value="F:bis(5'-nucleosyl)-tetraphosphatase (symmetrical) activity"/>
    <property type="evidence" value="ECO:0007669"/>
    <property type="project" value="UniProtKB-EC"/>
</dbReference>
<dbReference type="InterPro" id="IPR006674">
    <property type="entry name" value="HD_domain"/>
</dbReference>
<dbReference type="Gene3D" id="1.20.120.450">
    <property type="entry name" value="dinb family like domain"/>
    <property type="match status" value="1"/>
</dbReference>